<dbReference type="RefSeq" id="WP_338437162.1">
    <property type="nucleotide sequence ID" value="NZ_JAUYVH010000007.1"/>
</dbReference>
<dbReference type="PANTHER" id="PTHR37823">
    <property type="entry name" value="CYTOCHROME C-553-LIKE"/>
    <property type="match status" value="1"/>
</dbReference>
<sequence length="290" mass="31709">MNKRQTRLFAIISTAISALVFLGMTIDSHRQFPKLTNAQNITPAVKLGQDVWHKYNCINCHTLFGEGAYYAPDLTKITQLRGEPYLTAYMKDPSQFYDEQKHRRLMPKQDLSDAEIKNLIAFLDWVSKVDNQGWPPRPILVTGASIPGTDLSAERQAQTMGQAKDTAQAPPGARPLSGGENPIALGERLFRSAAPACNACHSVAPGVNMAGPSLAGLATRAEQIISSPEYKGKAKDAMAYIREAITEPSAHIVPGPMYSANGVSFMPNTYGKDLKPEQIDQLAEYLASFK</sequence>
<keyword evidence="5 6" id="KW-0408">Iron</keyword>
<evidence type="ECO:0000256" key="1">
    <source>
        <dbReference type="ARBA" id="ARBA00022448"/>
    </source>
</evidence>
<keyword evidence="1" id="KW-0813">Transport</keyword>
<dbReference type="InterPro" id="IPR036909">
    <property type="entry name" value="Cyt_c-like_dom_sf"/>
</dbReference>
<dbReference type="SUPFAM" id="SSF46626">
    <property type="entry name" value="Cytochrome c"/>
    <property type="match status" value="2"/>
</dbReference>
<name>A0ABU1BQD7_9BURK</name>
<organism evidence="9 10">
    <name type="scientific">Keguizhuia sedimenti</name>
    <dbReference type="NCBI Taxonomy" id="3064264"/>
    <lineage>
        <taxon>Bacteria</taxon>
        <taxon>Pseudomonadati</taxon>
        <taxon>Pseudomonadota</taxon>
        <taxon>Betaproteobacteria</taxon>
        <taxon>Burkholderiales</taxon>
        <taxon>Oxalobacteraceae</taxon>
        <taxon>Keguizhuia</taxon>
    </lineage>
</organism>
<comment type="caution">
    <text evidence="9">The sequence shown here is derived from an EMBL/GenBank/DDBJ whole genome shotgun (WGS) entry which is preliminary data.</text>
</comment>
<feature type="region of interest" description="Disordered" evidence="7">
    <location>
        <begin position="157"/>
        <end position="181"/>
    </location>
</feature>
<keyword evidence="2 6" id="KW-0349">Heme</keyword>
<dbReference type="InterPro" id="IPR051811">
    <property type="entry name" value="Cytochrome_c550/c551-like"/>
</dbReference>
<evidence type="ECO:0000256" key="2">
    <source>
        <dbReference type="ARBA" id="ARBA00022617"/>
    </source>
</evidence>
<dbReference type="Gene3D" id="1.10.760.10">
    <property type="entry name" value="Cytochrome c-like domain"/>
    <property type="match status" value="2"/>
</dbReference>
<evidence type="ECO:0000313" key="9">
    <source>
        <dbReference type="EMBL" id="MDQ9171228.1"/>
    </source>
</evidence>
<evidence type="ECO:0000256" key="3">
    <source>
        <dbReference type="ARBA" id="ARBA00022723"/>
    </source>
</evidence>
<evidence type="ECO:0000313" key="10">
    <source>
        <dbReference type="Proteomes" id="UP001225596"/>
    </source>
</evidence>
<dbReference type="Pfam" id="PF00034">
    <property type="entry name" value="Cytochrom_C"/>
    <property type="match status" value="1"/>
</dbReference>
<dbReference type="EMBL" id="JAUYVH010000007">
    <property type="protein sequence ID" value="MDQ9171228.1"/>
    <property type="molecule type" value="Genomic_DNA"/>
</dbReference>
<evidence type="ECO:0000256" key="6">
    <source>
        <dbReference type="PROSITE-ProRule" id="PRU00433"/>
    </source>
</evidence>
<dbReference type="Pfam" id="PF13442">
    <property type="entry name" value="Cytochrome_CBB3"/>
    <property type="match status" value="1"/>
</dbReference>
<keyword evidence="4" id="KW-0249">Electron transport</keyword>
<gene>
    <name evidence="9" type="ORF">Q8A64_12510</name>
</gene>
<keyword evidence="3 6" id="KW-0479">Metal-binding</keyword>
<dbReference type="PANTHER" id="PTHR37823:SF1">
    <property type="entry name" value="CYTOCHROME C-553-LIKE"/>
    <property type="match status" value="1"/>
</dbReference>
<protein>
    <submittedName>
        <fullName evidence="9">Cytochrome c</fullName>
    </submittedName>
</protein>
<dbReference type="Proteomes" id="UP001225596">
    <property type="component" value="Unassembled WGS sequence"/>
</dbReference>
<feature type="domain" description="Cytochrome c" evidence="8">
    <location>
        <begin position="43"/>
        <end position="127"/>
    </location>
</feature>
<reference evidence="9 10" key="1">
    <citation type="submission" date="2023-08" db="EMBL/GenBank/DDBJ databases">
        <title>Oxalobacteraceae gen .nov., isolated from river sludge outside the plant.</title>
        <authorList>
            <person name="Zhao S.Y."/>
        </authorList>
    </citation>
    <scope>NUCLEOTIDE SEQUENCE [LARGE SCALE GENOMIC DNA]</scope>
    <source>
        <strain evidence="9 10">R-40</strain>
    </source>
</reference>
<evidence type="ECO:0000256" key="5">
    <source>
        <dbReference type="ARBA" id="ARBA00023004"/>
    </source>
</evidence>
<accession>A0ABU1BQD7</accession>
<evidence type="ECO:0000259" key="8">
    <source>
        <dbReference type="PROSITE" id="PS51007"/>
    </source>
</evidence>
<evidence type="ECO:0000256" key="7">
    <source>
        <dbReference type="SAM" id="MobiDB-lite"/>
    </source>
</evidence>
<evidence type="ECO:0000256" key="4">
    <source>
        <dbReference type="ARBA" id="ARBA00022982"/>
    </source>
</evidence>
<feature type="domain" description="Cytochrome c" evidence="8">
    <location>
        <begin position="181"/>
        <end position="290"/>
    </location>
</feature>
<keyword evidence="10" id="KW-1185">Reference proteome</keyword>
<proteinExistence type="predicted"/>
<dbReference type="PROSITE" id="PS51007">
    <property type="entry name" value="CYTC"/>
    <property type="match status" value="2"/>
</dbReference>
<dbReference type="InterPro" id="IPR009056">
    <property type="entry name" value="Cyt_c-like_dom"/>
</dbReference>